<dbReference type="HOGENOM" id="CLU_2737999_0_0_0"/>
<dbReference type="RefSeq" id="WP_012870792.1">
    <property type="nucleotide sequence ID" value="NC_013523.1"/>
</dbReference>
<keyword evidence="2" id="KW-1185">Reference proteome</keyword>
<dbReference type="InParanoid" id="D1C6Y3"/>
<dbReference type="STRING" id="479434.Sthe_0305"/>
<accession>D1C6Y3</accession>
<dbReference type="EMBL" id="CP001823">
    <property type="protein sequence ID" value="ACZ37744.1"/>
    <property type="molecule type" value="Genomic_DNA"/>
</dbReference>
<reference evidence="2" key="1">
    <citation type="submission" date="2009-11" db="EMBL/GenBank/DDBJ databases">
        <title>The complete chromosome 1 of Sphaerobacter thermophilus DSM 20745.</title>
        <authorList>
            <person name="Lucas S."/>
            <person name="Copeland A."/>
            <person name="Lapidus A."/>
            <person name="Glavina del Rio T."/>
            <person name="Dalin E."/>
            <person name="Tice H."/>
            <person name="Bruce D."/>
            <person name="Goodwin L."/>
            <person name="Pitluck S."/>
            <person name="Kyrpides N."/>
            <person name="Mavromatis K."/>
            <person name="Ivanova N."/>
            <person name="Mikhailova N."/>
            <person name="LaButti K.M."/>
            <person name="Clum A."/>
            <person name="Sun H.I."/>
            <person name="Brettin T."/>
            <person name="Detter J.C."/>
            <person name="Han C."/>
            <person name="Larimer F."/>
            <person name="Land M."/>
            <person name="Hauser L."/>
            <person name="Markowitz V."/>
            <person name="Cheng J.F."/>
            <person name="Hugenholtz P."/>
            <person name="Woyke T."/>
            <person name="Wu D."/>
            <person name="Steenblock K."/>
            <person name="Schneider S."/>
            <person name="Pukall R."/>
            <person name="Goeker M."/>
            <person name="Klenk H.P."/>
            <person name="Eisen J.A."/>
        </authorList>
    </citation>
    <scope>NUCLEOTIDE SEQUENCE [LARGE SCALE GENOMIC DNA]</scope>
    <source>
        <strain evidence="2">ATCC 49802 / DSM 20745 / S 6022</strain>
    </source>
</reference>
<proteinExistence type="predicted"/>
<reference evidence="1 2" key="2">
    <citation type="journal article" date="2010" name="Stand. Genomic Sci.">
        <title>Complete genome sequence of Desulfohalobium retbaense type strain (HR(100)).</title>
        <authorList>
            <person name="Spring S."/>
            <person name="Nolan M."/>
            <person name="Lapidus A."/>
            <person name="Glavina Del Rio T."/>
            <person name="Copeland A."/>
            <person name="Tice H."/>
            <person name="Cheng J.F."/>
            <person name="Lucas S."/>
            <person name="Land M."/>
            <person name="Chen F."/>
            <person name="Bruce D."/>
            <person name="Goodwin L."/>
            <person name="Pitluck S."/>
            <person name="Ivanova N."/>
            <person name="Mavromatis K."/>
            <person name="Mikhailova N."/>
            <person name="Pati A."/>
            <person name="Chen A."/>
            <person name="Palaniappan K."/>
            <person name="Hauser L."/>
            <person name="Chang Y.J."/>
            <person name="Jeffries C.D."/>
            <person name="Munk C."/>
            <person name="Kiss H."/>
            <person name="Chain P."/>
            <person name="Han C."/>
            <person name="Brettin T."/>
            <person name="Detter J.C."/>
            <person name="Schuler E."/>
            <person name="Goker M."/>
            <person name="Rohde M."/>
            <person name="Bristow J."/>
            <person name="Eisen J.A."/>
            <person name="Markowitz V."/>
            <person name="Hugenholtz P."/>
            <person name="Kyrpides N.C."/>
            <person name="Klenk H.P."/>
        </authorList>
    </citation>
    <scope>NUCLEOTIDE SEQUENCE [LARGE SCALE GENOMIC DNA]</scope>
    <source>
        <strain evidence="2">ATCC 49802 / DSM 20745 / S 6022</strain>
    </source>
</reference>
<dbReference type="Proteomes" id="UP000002027">
    <property type="component" value="Chromosome 1"/>
</dbReference>
<dbReference type="AlphaFoldDB" id="D1C6Y3"/>
<organism evidence="1 2">
    <name type="scientific">Sphaerobacter thermophilus (strain ATCC 49802 / DSM 20745 / KCCM 41009 / NCIMB 13125 / S 6022)</name>
    <dbReference type="NCBI Taxonomy" id="479434"/>
    <lineage>
        <taxon>Bacteria</taxon>
        <taxon>Pseudomonadati</taxon>
        <taxon>Thermomicrobiota</taxon>
        <taxon>Thermomicrobia</taxon>
        <taxon>Sphaerobacterales</taxon>
        <taxon>Sphaerobacterineae</taxon>
        <taxon>Sphaerobacteraceae</taxon>
        <taxon>Sphaerobacter</taxon>
    </lineage>
</organism>
<protein>
    <submittedName>
        <fullName evidence="1">Uncharacterized protein</fullName>
    </submittedName>
</protein>
<evidence type="ECO:0000313" key="1">
    <source>
        <dbReference type="EMBL" id="ACZ37744.1"/>
    </source>
</evidence>
<gene>
    <name evidence="1" type="ordered locus">Sthe_0305</name>
</gene>
<name>D1C6Y3_SPHTD</name>
<sequence>MVTAALAIPDDLLAALEAGELTTDQLRRLIELEANRLGMTFDEAVERARQDRLPRTPQGFDLQFHILMLDA</sequence>
<dbReference type="OrthoDB" id="9988223at2"/>
<dbReference type="KEGG" id="sti:Sthe_0305"/>
<evidence type="ECO:0000313" key="2">
    <source>
        <dbReference type="Proteomes" id="UP000002027"/>
    </source>
</evidence>